<feature type="transmembrane region" description="Helical" evidence="6">
    <location>
        <begin position="246"/>
        <end position="267"/>
    </location>
</feature>
<dbReference type="InterPro" id="IPR001958">
    <property type="entry name" value="Tet-R_TetA/multi-R_MdtG-like"/>
</dbReference>
<dbReference type="GO" id="GO:0005886">
    <property type="term" value="C:plasma membrane"/>
    <property type="evidence" value="ECO:0007669"/>
    <property type="project" value="UniProtKB-SubCell"/>
</dbReference>
<keyword evidence="9" id="KW-1185">Reference proteome</keyword>
<dbReference type="Proteomes" id="UP000520814">
    <property type="component" value="Unassembled WGS sequence"/>
</dbReference>
<feature type="domain" description="Major facilitator superfamily (MFS) profile" evidence="7">
    <location>
        <begin position="14"/>
        <end position="393"/>
    </location>
</feature>
<dbReference type="PANTHER" id="PTHR43124:SF3">
    <property type="entry name" value="CHLORAMPHENICOL EFFLUX PUMP RV0191"/>
    <property type="match status" value="1"/>
</dbReference>
<evidence type="ECO:0000313" key="8">
    <source>
        <dbReference type="EMBL" id="MBB6048823.1"/>
    </source>
</evidence>
<dbReference type="SUPFAM" id="SSF103473">
    <property type="entry name" value="MFS general substrate transporter"/>
    <property type="match status" value="1"/>
</dbReference>
<feature type="transmembrane region" description="Helical" evidence="6">
    <location>
        <begin position="138"/>
        <end position="156"/>
    </location>
</feature>
<dbReference type="InterPro" id="IPR050189">
    <property type="entry name" value="MFS_Efflux_Transporters"/>
</dbReference>
<feature type="transmembrane region" description="Helical" evidence="6">
    <location>
        <begin position="302"/>
        <end position="319"/>
    </location>
</feature>
<dbReference type="Pfam" id="PF07690">
    <property type="entry name" value="MFS_1"/>
    <property type="match status" value="1"/>
</dbReference>
<feature type="transmembrane region" description="Helical" evidence="6">
    <location>
        <begin position="279"/>
        <end position="296"/>
    </location>
</feature>
<dbReference type="CDD" id="cd17324">
    <property type="entry name" value="MFS_NepI_like"/>
    <property type="match status" value="1"/>
</dbReference>
<gene>
    <name evidence="8" type="ORF">HNQ39_000585</name>
</gene>
<dbReference type="PRINTS" id="PR01035">
    <property type="entry name" value="TCRTETA"/>
</dbReference>
<evidence type="ECO:0000256" key="1">
    <source>
        <dbReference type="ARBA" id="ARBA00004651"/>
    </source>
</evidence>
<dbReference type="EMBL" id="JACHGW010000001">
    <property type="protein sequence ID" value="MBB6048823.1"/>
    <property type="molecule type" value="Genomic_DNA"/>
</dbReference>
<reference evidence="8 9" key="1">
    <citation type="submission" date="2020-08" db="EMBL/GenBank/DDBJ databases">
        <title>Genomic Encyclopedia of Type Strains, Phase IV (KMG-IV): sequencing the most valuable type-strain genomes for metagenomic binning, comparative biology and taxonomic classification.</title>
        <authorList>
            <person name="Goeker M."/>
        </authorList>
    </citation>
    <scope>NUCLEOTIDE SEQUENCE [LARGE SCALE GENOMIC DNA]</scope>
    <source>
        <strain evidence="8 9">DSM 23562</strain>
    </source>
</reference>
<feature type="transmembrane region" description="Helical" evidence="6">
    <location>
        <begin position="366"/>
        <end position="388"/>
    </location>
</feature>
<accession>A0A7W9SMZ7</accession>
<dbReference type="RefSeq" id="WP_184192448.1">
    <property type="nucleotide sequence ID" value="NZ_JACHGW010000001.1"/>
</dbReference>
<sequence>MTSSASASDAPRASLLVLGTAAFLVQADSRVVDPLLKIIAGDFHVTKEGASIALTLYAFAYGLFQLFYGPLGDRIGKLKVMAAALGAFSLTELAGTFMPSLPLFTVLRFLTGMCAAAVIPLSLGYIGDKFPASERQITLGRFMSALMLGQILGSALGGVFGDYLSWRVIYRVFAGISLVMTLLLLRESQRVPEAPRPERKFSFAPYLTLWAKPMTRVVLVVAFIEGFFIFGGLPFLGASLRERFDLSYKTIGLLLGCFGIGGLIYSASVKKLVPKIGELGTLLLGGSLLLIGYSLIGWLPVWWLFVPAIVIFGMGYYTMHGPIQTRATELAPEMRGTAVALFAFAFFLGQAAGPAVMGQVLKHGGYGVGFPLAGAGLFVLALVARSLFGAGSKAAR</sequence>
<feature type="transmembrane region" description="Helical" evidence="6">
    <location>
        <begin position="80"/>
        <end position="100"/>
    </location>
</feature>
<dbReference type="Gene3D" id="1.20.1250.20">
    <property type="entry name" value="MFS general substrate transporter like domains"/>
    <property type="match status" value="1"/>
</dbReference>
<feature type="transmembrane region" description="Helical" evidence="6">
    <location>
        <begin position="217"/>
        <end position="240"/>
    </location>
</feature>
<evidence type="ECO:0000256" key="5">
    <source>
        <dbReference type="ARBA" id="ARBA00023136"/>
    </source>
</evidence>
<dbReference type="InterPro" id="IPR036259">
    <property type="entry name" value="MFS_trans_sf"/>
</dbReference>
<proteinExistence type="predicted"/>
<dbReference type="InterPro" id="IPR020846">
    <property type="entry name" value="MFS_dom"/>
</dbReference>
<comment type="caution">
    <text evidence="8">The sequence shown here is derived from an EMBL/GenBank/DDBJ whole genome shotgun (WGS) entry which is preliminary data.</text>
</comment>
<feature type="transmembrane region" description="Helical" evidence="6">
    <location>
        <begin position="51"/>
        <end position="68"/>
    </location>
</feature>
<dbReference type="GO" id="GO:0022857">
    <property type="term" value="F:transmembrane transporter activity"/>
    <property type="evidence" value="ECO:0007669"/>
    <property type="project" value="InterPro"/>
</dbReference>
<keyword evidence="3 6" id="KW-0812">Transmembrane</keyword>
<dbReference type="InterPro" id="IPR011701">
    <property type="entry name" value="MFS"/>
</dbReference>
<dbReference type="AlphaFoldDB" id="A0A7W9SMZ7"/>
<evidence type="ECO:0000256" key="6">
    <source>
        <dbReference type="SAM" id="Phobius"/>
    </source>
</evidence>
<feature type="transmembrane region" description="Helical" evidence="6">
    <location>
        <begin position="339"/>
        <end position="360"/>
    </location>
</feature>
<keyword evidence="5 6" id="KW-0472">Membrane</keyword>
<dbReference type="PANTHER" id="PTHR43124">
    <property type="entry name" value="PURINE EFFLUX PUMP PBUE"/>
    <property type="match status" value="1"/>
</dbReference>
<evidence type="ECO:0000259" key="7">
    <source>
        <dbReference type="PROSITE" id="PS50850"/>
    </source>
</evidence>
<comment type="subcellular location">
    <subcellularLocation>
        <location evidence="1">Cell membrane</location>
        <topology evidence="1">Multi-pass membrane protein</topology>
    </subcellularLocation>
</comment>
<name>A0A7W9SMZ7_ARMRO</name>
<evidence type="ECO:0000256" key="4">
    <source>
        <dbReference type="ARBA" id="ARBA00022989"/>
    </source>
</evidence>
<evidence type="ECO:0000256" key="3">
    <source>
        <dbReference type="ARBA" id="ARBA00022692"/>
    </source>
</evidence>
<evidence type="ECO:0000256" key="2">
    <source>
        <dbReference type="ARBA" id="ARBA00022475"/>
    </source>
</evidence>
<protein>
    <submittedName>
        <fullName evidence="8">Putative MFS family arabinose efflux permease</fullName>
    </submittedName>
</protein>
<evidence type="ECO:0000313" key="9">
    <source>
        <dbReference type="Proteomes" id="UP000520814"/>
    </source>
</evidence>
<organism evidence="8 9">
    <name type="scientific">Armatimonas rosea</name>
    <dbReference type="NCBI Taxonomy" id="685828"/>
    <lineage>
        <taxon>Bacteria</taxon>
        <taxon>Bacillati</taxon>
        <taxon>Armatimonadota</taxon>
        <taxon>Armatimonadia</taxon>
        <taxon>Armatimonadales</taxon>
        <taxon>Armatimonadaceae</taxon>
        <taxon>Armatimonas</taxon>
    </lineage>
</organism>
<dbReference type="PROSITE" id="PS50850">
    <property type="entry name" value="MFS"/>
    <property type="match status" value="1"/>
</dbReference>
<keyword evidence="4 6" id="KW-1133">Transmembrane helix</keyword>
<keyword evidence="2" id="KW-1003">Cell membrane</keyword>
<feature type="transmembrane region" description="Helical" evidence="6">
    <location>
        <begin position="168"/>
        <end position="185"/>
    </location>
</feature>
<feature type="transmembrane region" description="Helical" evidence="6">
    <location>
        <begin position="106"/>
        <end position="126"/>
    </location>
</feature>